<dbReference type="EMBL" id="KB096830">
    <property type="protein sequence ID" value="ESO01187.1"/>
    <property type="molecule type" value="Genomic_DNA"/>
</dbReference>
<dbReference type="GeneID" id="20205309"/>
<reference evidence="3" key="1">
    <citation type="submission" date="2012-12" db="EMBL/GenBank/DDBJ databases">
        <authorList>
            <person name="Hellsten U."/>
            <person name="Grimwood J."/>
            <person name="Chapman J.A."/>
            <person name="Shapiro H."/>
            <person name="Aerts A."/>
            <person name="Otillar R.P."/>
            <person name="Terry A.Y."/>
            <person name="Boore J.L."/>
            <person name="Simakov O."/>
            <person name="Marletaz F."/>
            <person name="Cho S.-J."/>
            <person name="Edsinger-Gonzales E."/>
            <person name="Havlak P."/>
            <person name="Kuo D.-H."/>
            <person name="Larsson T."/>
            <person name="Lv J."/>
            <person name="Arendt D."/>
            <person name="Savage R."/>
            <person name="Osoegawa K."/>
            <person name="de Jong P."/>
            <person name="Lindberg D.R."/>
            <person name="Seaver E.C."/>
            <person name="Weisblat D.A."/>
            <person name="Putnam N.H."/>
            <person name="Grigoriev I.V."/>
            <person name="Rokhsar D.S."/>
        </authorList>
    </citation>
    <scope>NUCLEOTIDE SEQUENCE</scope>
</reference>
<dbReference type="RefSeq" id="XP_009020899.1">
    <property type="nucleotide sequence ID" value="XM_009022651.1"/>
</dbReference>
<sequence>MGERTKTKHSSKTMMKMKLHEMIDYAIGGAERGEINIHALRKFFNFILEKTGISREIAFIEPETTILNEAERVQKNQPEPENTEIKSLVRPVILNPNHGSQETNKFEDTRIFSLCGLDRSLELSCISIGSLFRGVKEMEQNTLEVEELPEQYDLLRSVNPYESMTPTILTEAWKMLKTIRQIFKNEAELSEANLRFEQYKLKMAELKEFNDEIRKGVKELNKGNVDDTGRPITTDPFQAVVRLI</sequence>
<organism evidence="2 3">
    <name type="scientific">Helobdella robusta</name>
    <name type="common">Californian leech</name>
    <dbReference type="NCBI Taxonomy" id="6412"/>
    <lineage>
        <taxon>Eukaryota</taxon>
        <taxon>Metazoa</taxon>
        <taxon>Spiralia</taxon>
        <taxon>Lophotrochozoa</taxon>
        <taxon>Annelida</taxon>
        <taxon>Clitellata</taxon>
        <taxon>Hirudinea</taxon>
        <taxon>Rhynchobdellida</taxon>
        <taxon>Glossiphoniidae</taxon>
        <taxon>Helobdella</taxon>
    </lineage>
</organism>
<accession>T1F910</accession>
<keyword evidence="3" id="KW-1185">Reference proteome</keyword>
<reference evidence="1 3" key="2">
    <citation type="journal article" date="2013" name="Nature">
        <title>Insights into bilaterian evolution from three spiralian genomes.</title>
        <authorList>
            <person name="Simakov O."/>
            <person name="Marletaz F."/>
            <person name="Cho S.J."/>
            <person name="Edsinger-Gonzales E."/>
            <person name="Havlak P."/>
            <person name="Hellsten U."/>
            <person name="Kuo D.H."/>
            <person name="Larsson T."/>
            <person name="Lv J."/>
            <person name="Arendt D."/>
            <person name="Savage R."/>
            <person name="Osoegawa K."/>
            <person name="de Jong P."/>
            <person name="Grimwood J."/>
            <person name="Chapman J.A."/>
            <person name="Shapiro H."/>
            <person name="Aerts A."/>
            <person name="Otillar R.P."/>
            <person name="Terry A.Y."/>
            <person name="Boore J.L."/>
            <person name="Grigoriev I.V."/>
            <person name="Lindberg D.R."/>
            <person name="Seaver E.C."/>
            <person name="Weisblat D.A."/>
            <person name="Putnam N.H."/>
            <person name="Rokhsar D.S."/>
        </authorList>
    </citation>
    <scope>NUCLEOTIDE SEQUENCE</scope>
</reference>
<evidence type="ECO:0000313" key="1">
    <source>
        <dbReference type="EMBL" id="ESO01187.1"/>
    </source>
</evidence>
<dbReference type="Proteomes" id="UP000015101">
    <property type="component" value="Unassembled WGS sequence"/>
</dbReference>
<dbReference type="EMBL" id="AMQM01005170">
    <property type="status" value="NOT_ANNOTATED_CDS"/>
    <property type="molecule type" value="Genomic_DNA"/>
</dbReference>
<dbReference type="EnsemblMetazoa" id="HelroT175215">
    <property type="protein sequence ID" value="HelroP175215"/>
    <property type="gene ID" value="HelroG175215"/>
</dbReference>
<dbReference type="HOGENOM" id="CLU_1139079_0_0_1"/>
<evidence type="ECO:0000313" key="2">
    <source>
        <dbReference type="EnsemblMetazoa" id="HelroP175215"/>
    </source>
</evidence>
<gene>
    <name evidence="2" type="primary">20205309</name>
    <name evidence="1" type="ORF">HELRODRAFT_175215</name>
</gene>
<dbReference type="InParanoid" id="T1F910"/>
<protein>
    <submittedName>
        <fullName evidence="1 2">Uncharacterized protein</fullName>
    </submittedName>
</protein>
<dbReference type="KEGG" id="hro:HELRODRAFT_175215"/>
<dbReference type="CTD" id="20205309"/>
<evidence type="ECO:0000313" key="3">
    <source>
        <dbReference type="Proteomes" id="UP000015101"/>
    </source>
</evidence>
<reference evidence="2" key="3">
    <citation type="submission" date="2015-06" db="UniProtKB">
        <authorList>
            <consortium name="EnsemblMetazoa"/>
        </authorList>
    </citation>
    <scope>IDENTIFICATION</scope>
</reference>
<name>T1F910_HELRO</name>
<dbReference type="AlphaFoldDB" id="T1F910"/>
<proteinExistence type="predicted"/>